<keyword evidence="3" id="KW-1185">Reference proteome</keyword>
<accession>W9SWH6</accession>
<feature type="compositionally biased region" description="Basic and acidic residues" evidence="1">
    <location>
        <begin position="29"/>
        <end position="45"/>
    </location>
</feature>
<gene>
    <name evidence="2" type="ORF">L484_021298</name>
</gene>
<name>W9SWH6_9ROSA</name>
<reference evidence="3" key="1">
    <citation type="submission" date="2013-01" db="EMBL/GenBank/DDBJ databases">
        <title>Draft Genome Sequence of a Mulberry Tree, Morus notabilis C.K. Schneid.</title>
        <authorList>
            <person name="He N."/>
            <person name="Zhao S."/>
        </authorList>
    </citation>
    <scope>NUCLEOTIDE SEQUENCE</scope>
</reference>
<dbReference type="AlphaFoldDB" id="W9SWH6"/>
<feature type="region of interest" description="Disordered" evidence="1">
    <location>
        <begin position="25"/>
        <end position="89"/>
    </location>
</feature>
<organism evidence="2 3">
    <name type="scientific">Morus notabilis</name>
    <dbReference type="NCBI Taxonomy" id="981085"/>
    <lineage>
        <taxon>Eukaryota</taxon>
        <taxon>Viridiplantae</taxon>
        <taxon>Streptophyta</taxon>
        <taxon>Embryophyta</taxon>
        <taxon>Tracheophyta</taxon>
        <taxon>Spermatophyta</taxon>
        <taxon>Magnoliopsida</taxon>
        <taxon>eudicotyledons</taxon>
        <taxon>Gunneridae</taxon>
        <taxon>Pentapetalae</taxon>
        <taxon>rosids</taxon>
        <taxon>fabids</taxon>
        <taxon>Rosales</taxon>
        <taxon>Moraceae</taxon>
        <taxon>Moreae</taxon>
        <taxon>Morus</taxon>
    </lineage>
</organism>
<sequence length="89" mass="9524">MSCEKSKDELGTSGLARLKLLQSKRRCRHDGESSLHYCGEEHSTPDESVNPPSMSALSDHLPAAPMSFSLDGAKPPSFAPPQNLSTAAQ</sequence>
<evidence type="ECO:0000256" key="1">
    <source>
        <dbReference type="SAM" id="MobiDB-lite"/>
    </source>
</evidence>
<proteinExistence type="predicted"/>
<protein>
    <submittedName>
        <fullName evidence="2">Uncharacterized protein</fullName>
    </submittedName>
</protein>
<evidence type="ECO:0000313" key="3">
    <source>
        <dbReference type="Proteomes" id="UP000030645"/>
    </source>
</evidence>
<dbReference type="EMBL" id="KE346220">
    <property type="protein sequence ID" value="EXC30997.1"/>
    <property type="molecule type" value="Genomic_DNA"/>
</dbReference>
<feature type="compositionally biased region" description="Polar residues" evidence="1">
    <location>
        <begin position="80"/>
        <end position="89"/>
    </location>
</feature>
<dbReference type="Proteomes" id="UP000030645">
    <property type="component" value="Unassembled WGS sequence"/>
</dbReference>
<feature type="compositionally biased region" description="Polar residues" evidence="1">
    <location>
        <begin position="46"/>
        <end position="56"/>
    </location>
</feature>
<evidence type="ECO:0000313" key="2">
    <source>
        <dbReference type="EMBL" id="EXC30997.1"/>
    </source>
</evidence>